<evidence type="ECO:0000256" key="1">
    <source>
        <dbReference type="SAM" id="MobiDB-lite"/>
    </source>
</evidence>
<name>A0ABR1T2G7_9PEZI</name>
<feature type="region of interest" description="Disordered" evidence="1">
    <location>
        <begin position="101"/>
        <end position="126"/>
    </location>
</feature>
<keyword evidence="3" id="KW-1185">Reference proteome</keyword>
<sequence length="139" mass="14470">MIPSSANKTLHDVSNTPIVRRVASPNTQTRPTKTALDLKAKESFDSIGCPRTIIGPAGAGALEILRGCQSVAFPDVLAESLALQAPSPGCRPLGARGRCTINTDGAPHEPDGRRQPIPREDRCGRGFTAGGSYLPAVAG</sequence>
<proteinExistence type="predicted"/>
<dbReference type="EMBL" id="JAQQWL010000015">
    <property type="protein sequence ID" value="KAK8040782.1"/>
    <property type="molecule type" value="Genomic_DNA"/>
</dbReference>
<evidence type="ECO:0000313" key="3">
    <source>
        <dbReference type="Proteomes" id="UP001480595"/>
    </source>
</evidence>
<dbReference type="Proteomes" id="UP001480595">
    <property type="component" value="Unassembled WGS sequence"/>
</dbReference>
<protein>
    <submittedName>
        <fullName evidence="2">Uncharacterized protein</fullName>
    </submittedName>
</protein>
<dbReference type="RefSeq" id="XP_066708327.1">
    <property type="nucleotide sequence ID" value="XM_066865198.1"/>
</dbReference>
<reference evidence="2 3" key="1">
    <citation type="submission" date="2023-01" db="EMBL/GenBank/DDBJ databases">
        <title>Analysis of 21 Apiospora genomes using comparative genomics revels a genus with tremendous synthesis potential of carbohydrate active enzymes and secondary metabolites.</title>
        <authorList>
            <person name="Sorensen T."/>
        </authorList>
    </citation>
    <scope>NUCLEOTIDE SEQUENCE [LARGE SCALE GENOMIC DNA]</scope>
    <source>
        <strain evidence="2 3">CBS 135458</strain>
    </source>
</reference>
<accession>A0ABR1T2G7</accession>
<organism evidence="2 3">
    <name type="scientific">Apiospora phragmitis</name>
    <dbReference type="NCBI Taxonomy" id="2905665"/>
    <lineage>
        <taxon>Eukaryota</taxon>
        <taxon>Fungi</taxon>
        <taxon>Dikarya</taxon>
        <taxon>Ascomycota</taxon>
        <taxon>Pezizomycotina</taxon>
        <taxon>Sordariomycetes</taxon>
        <taxon>Xylariomycetidae</taxon>
        <taxon>Amphisphaeriales</taxon>
        <taxon>Apiosporaceae</taxon>
        <taxon>Apiospora</taxon>
    </lineage>
</organism>
<gene>
    <name evidence="2" type="ORF">PG994_013789</name>
</gene>
<comment type="caution">
    <text evidence="2">The sequence shown here is derived from an EMBL/GenBank/DDBJ whole genome shotgun (WGS) entry which is preliminary data.</text>
</comment>
<feature type="compositionally biased region" description="Basic and acidic residues" evidence="1">
    <location>
        <begin position="106"/>
        <end position="124"/>
    </location>
</feature>
<evidence type="ECO:0000313" key="2">
    <source>
        <dbReference type="EMBL" id="KAK8040782.1"/>
    </source>
</evidence>
<dbReference type="GeneID" id="92098261"/>